<evidence type="ECO:0000313" key="1">
    <source>
        <dbReference type="EMBL" id="KAJ8014724.1"/>
    </source>
</evidence>
<comment type="caution">
    <text evidence="1">The sequence shown here is derived from an EMBL/GenBank/DDBJ whole genome shotgun (WGS) entry which is preliminary data.</text>
</comment>
<sequence>MKVFERLMLQHLRPLVRDHIDPLQFAYQPRLGVEDAIIFMLHRAYLHLERAGSMVRIMFFDFSGAFYIIQPLLLARKLSVMQVDQDIVAITDYLTDRLKFVHLQSSRSDVAVSNTGSPQGTVLSPFLFTLYTSDFRHNSGTCHLQKFADDSSIMGYITADNYEEYSGLVQSFVRWSEANYMQLNTSKTKELVVEFRGNKKPLTPITIQGNEGRWWRRTSIWACTSTTNWAGQTTQRPYTKKDSADCSS</sequence>
<proteinExistence type="predicted"/>
<dbReference type="EMBL" id="CM055729">
    <property type="protein sequence ID" value="KAJ8014724.1"/>
    <property type="molecule type" value="Genomic_DNA"/>
</dbReference>
<keyword evidence="2" id="KW-1185">Reference proteome</keyword>
<dbReference type="Proteomes" id="UP001157502">
    <property type="component" value="Chromosome 2"/>
</dbReference>
<evidence type="ECO:0000313" key="2">
    <source>
        <dbReference type="Proteomes" id="UP001157502"/>
    </source>
</evidence>
<protein>
    <submittedName>
        <fullName evidence="1">Uncharacterized protein</fullName>
    </submittedName>
</protein>
<name>A0ACC2HFH3_DALPE</name>
<accession>A0ACC2HFH3</accession>
<gene>
    <name evidence="1" type="ORF">DPEC_G00018690</name>
</gene>
<organism evidence="1 2">
    <name type="scientific">Dallia pectoralis</name>
    <name type="common">Alaska blackfish</name>
    <dbReference type="NCBI Taxonomy" id="75939"/>
    <lineage>
        <taxon>Eukaryota</taxon>
        <taxon>Metazoa</taxon>
        <taxon>Chordata</taxon>
        <taxon>Craniata</taxon>
        <taxon>Vertebrata</taxon>
        <taxon>Euteleostomi</taxon>
        <taxon>Actinopterygii</taxon>
        <taxon>Neopterygii</taxon>
        <taxon>Teleostei</taxon>
        <taxon>Protacanthopterygii</taxon>
        <taxon>Esociformes</taxon>
        <taxon>Umbridae</taxon>
        <taxon>Dallia</taxon>
    </lineage>
</organism>
<reference evidence="1" key="1">
    <citation type="submission" date="2021-05" db="EMBL/GenBank/DDBJ databases">
        <authorList>
            <person name="Pan Q."/>
            <person name="Jouanno E."/>
            <person name="Zahm M."/>
            <person name="Klopp C."/>
            <person name="Cabau C."/>
            <person name="Louis A."/>
            <person name="Berthelot C."/>
            <person name="Parey E."/>
            <person name="Roest Crollius H."/>
            <person name="Montfort J."/>
            <person name="Robinson-Rechavi M."/>
            <person name="Bouchez O."/>
            <person name="Lampietro C."/>
            <person name="Lopez Roques C."/>
            <person name="Donnadieu C."/>
            <person name="Postlethwait J."/>
            <person name="Bobe J."/>
            <person name="Dillon D."/>
            <person name="Chandos A."/>
            <person name="von Hippel F."/>
            <person name="Guiguen Y."/>
        </authorList>
    </citation>
    <scope>NUCLEOTIDE SEQUENCE</scope>
    <source>
        <strain evidence="1">YG-Jan2019</strain>
    </source>
</reference>